<dbReference type="Gene3D" id="1.10.2080.10">
    <property type="entry name" value="Insect odorant-binding protein A10/Ejaculatory bulb-specific protein 3"/>
    <property type="match status" value="2"/>
</dbReference>
<dbReference type="EMBL" id="JBEHCU010005392">
    <property type="protein sequence ID" value="KAL1399976.1"/>
    <property type="molecule type" value="Genomic_DNA"/>
</dbReference>
<evidence type="ECO:0000256" key="1">
    <source>
        <dbReference type="SAM" id="SignalP"/>
    </source>
</evidence>
<protein>
    <submittedName>
        <fullName evidence="2">Uncharacterized protein</fullName>
    </submittedName>
</protein>
<sequence>MKYLIALALLIVAVAAQNKYTTKYDGIDLDEILKSDRLFNNYYKCLLEQPGSRCTPDANELKRILPEALQTNCAKCSKKQKDGAAKVINYLIDNRSAQWQVLQKKYDPENIYVEKYRTEARAAGVKRVTHPPASLKLIALLIDRDRPSERRERDISPATLQQLRDTINQPTVSTGLALSLSLPLALNATDSDVTSRYELLLSRRRSIKASAMSLNSHLAGCQYHIKAGSLSDIGHSASSNCDKRSFTPPKQAKTSQNMKCFIAFALLVVAVAAQNKYTTKYDGIDIDEILKSDRLFNNYYKCLLDQGRCTPDANELKRILPEALQTNCEKCTEKQKDGAVRVINYLIDNRSAQWQVLQKKFDPENVYINQYRNEARAAGIKV</sequence>
<reference evidence="2 3" key="1">
    <citation type="submission" date="2024-05" db="EMBL/GenBank/DDBJ databases">
        <title>Culex pipiens pipiens assembly and annotation.</title>
        <authorList>
            <person name="Alout H."/>
            <person name="Durand T."/>
        </authorList>
    </citation>
    <scope>NUCLEOTIDE SEQUENCE [LARGE SCALE GENOMIC DNA]</scope>
    <source>
        <strain evidence="2">HA-2024</strain>
        <tissue evidence="2">Whole body</tissue>
    </source>
</reference>
<dbReference type="Proteomes" id="UP001562425">
    <property type="component" value="Unassembled WGS sequence"/>
</dbReference>
<dbReference type="InterPro" id="IPR036682">
    <property type="entry name" value="OS_D_A10/PebIII_sf"/>
</dbReference>
<dbReference type="PANTHER" id="PTHR11257">
    <property type="entry name" value="CHEMOSENSORY PROTEIN-RELATED"/>
    <property type="match status" value="1"/>
</dbReference>
<comment type="caution">
    <text evidence="2">The sequence shown here is derived from an EMBL/GenBank/DDBJ whole genome shotgun (WGS) entry which is preliminary data.</text>
</comment>
<dbReference type="PANTHER" id="PTHR11257:SF12">
    <property type="entry name" value="EJACULATORY BULB-SPECIFIC PROTEIN 3-RELATED"/>
    <property type="match status" value="1"/>
</dbReference>
<evidence type="ECO:0000313" key="3">
    <source>
        <dbReference type="Proteomes" id="UP001562425"/>
    </source>
</evidence>
<dbReference type="InterPro" id="IPR005055">
    <property type="entry name" value="A10/PebIII"/>
</dbReference>
<keyword evidence="1" id="KW-0732">Signal</keyword>
<keyword evidence="3" id="KW-1185">Reference proteome</keyword>
<organism evidence="2 3">
    <name type="scientific">Culex pipiens pipiens</name>
    <name type="common">Northern house mosquito</name>
    <dbReference type="NCBI Taxonomy" id="38569"/>
    <lineage>
        <taxon>Eukaryota</taxon>
        <taxon>Metazoa</taxon>
        <taxon>Ecdysozoa</taxon>
        <taxon>Arthropoda</taxon>
        <taxon>Hexapoda</taxon>
        <taxon>Insecta</taxon>
        <taxon>Pterygota</taxon>
        <taxon>Neoptera</taxon>
        <taxon>Endopterygota</taxon>
        <taxon>Diptera</taxon>
        <taxon>Nematocera</taxon>
        <taxon>Culicoidea</taxon>
        <taxon>Culicidae</taxon>
        <taxon>Culicinae</taxon>
        <taxon>Culicini</taxon>
        <taxon>Culex</taxon>
        <taxon>Culex</taxon>
    </lineage>
</organism>
<gene>
    <name evidence="2" type="ORF">pipiens_002125</name>
</gene>
<dbReference type="SUPFAM" id="SSF100910">
    <property type="entry name" value="Chemosensory protein Csp2"/>
    <property type="match status" value="2"/>
</dbReference>
<evidence type="ECO:0000313" key="2">
    <source>
        <dbReference type="EMBL" id="KAL1399976.1"/>
    </source>
</evidence>
<proteinExistence type="predicted"/>
<feature type="chain" id="PRO_5044797175" evidence="1">
    <location>
        <begin position="17"/>
        <end position="382"/>
    </location>
</feature>
<dbReference type="AlphaFoldDB" id="A0ABD1DK69"/>
<accession>A0ABD1DK69</accession>
<dbReference type="Pfam" id="PF03392">
    <property type="entry name" value="OS-D"/>
    <property type="match status" value="2"/>
</dbReference>
<feature type="signal peptide" evidence="1">
    <location>
        <begin position="1"/>
        <end position="16"/>
    </location>
</feature>
<name>A0ABD1DK69_CULPP</name>